<dbReference type="AlphaFoldDB" id="A0A6D2JQL6"/>
<evidence type="ECO:0000256" key="2">
    <source>
        <dbReference type="ARBA" id="ARBA00022737"/>
    </source>
</evidence>
<evidence type="ECO:0000313" key="5">
    <source>
        <dbReference type="Proteomes" id="UP000467841"/>
    </source>
</evidence>
<evidence type="ECO:0000256" key="3">
    <source>
        <dbReference type="PROSITE-ProRule" id="PRU00708"/>
    </source>
</evidence>
<evidence type="ECO:0000313" key="4">
    <source>
        <dbReference type="EMBL" id="CAA7043269.1"/>
    </source>
</evidence>
<reference evidence="4" key="1">
    <citation type="submission" date="2020-01" db="EMBL/GenBank/DDBJ databases">
        <authorList>
            <person name="Mishra B."/>
        </authorList>
    </citation>
    <scope>NUCLEOTIDE SEQUENCE [LARGE SCALE GENOMIC DNA]</scope>
</reference>
<protein>
    <recommendedName>
        <fullName evidence="6">Pentacotripeptide-repeat region of PRORP domain-containing protein</fullName>
    </recommendedName>
</protein>
<dbReference type="Gene3D" id="1.25.40.10">
    <property type="entry name" value="Tetratricopeptide repeat domain"/>
    <property type="match status" value="1"/>
</dbReference>
<organism evidence="4 5">
    <name type="scientific">Microthlaspi erraticum</name>
    <dbReference type="NCBI Taxonomy" id="1685480"/>
    <lineage>
        <taxon>Eukaryota</taxon>
        <taxon>Viridiplantae</taxon>
        <taxon>Streptophyta</taxon>
        <taxon>Embryophyta</taxon>
        <taxon>Tracheophyta</taxon>
        <taxon>Spermatophyta</taxon>
        <taxon>Magnoliopsida</taxon>
        <taxon>eudicotyledons</taxon>
        <taxon>Gunneridae</taxon>
        <taxon>Pentapetalae</taxon>
        <taxon>rosids</taxon>
        <taxon>malvids</taxon>
        <taxon>Brassicales</taxon>
        <taxon>Brassicaceae</taxon>
        <taxon>Coluteocarpeae</taxon>
        <taxon>Microthlaspi</taxon>
    </lineage>
</organism>
<comment type="similarity">
    <text evidence="1">Belongs to the PPR family. P subfamily.</text>
</comment>
<evidence type="ECO:0008006" key="6">
    <source>
        <dbReference type="Google" id="ProtNLM"/>
    </source>
</evidence>
<sequence length="109" mass="12290">MRLLRLLNNMASQGCEMNVVAYCTVVGGFYEEGFKAEAFEVFGKMIESGVSLCVSAFNKVLHVLCKRGDVKECEKLLEKVTMPEKLFQEMVDRCLAPDGYTHRLLIDGF</sequence>
<comment type="caution">
    <text evidence="4">The sequence shown here is derived from an EMBL/GenBank/DDBJ whole genome shotgun (WGS) entry which is preliminary data.</text>
</comment>
<keyword evidence="2" id="KW-0677">Repeat</keyword>
<proteinExistence type="inferred from homology"/>
<dbReference type="Proteomes" id="UP000467841">
    <property type="component" value="Unassembled WGS sequence"/>
</dbReference>
<feature type="repeat" description="PPR" evidence="3">
    <location>
        <begin position="18"/>
        <end position="52"/>
    </location>
</feature>
<dbReference type="PANTHER" id="PTHR47941">
    <property type="entry name" value="PENTATRICOPEPTIDE REPEAT-CONTAINING PROTEIN 3, MITOCHONDRIAL"/>
    <property type="match status" value="1"/>
</dbReference>
<dbReference type="InterPro" id="IPR002885">
    <property type="entry name" value="PPR_rpt"/>
</dbReference>
<gene>
    <name evidence="4" type="ORF">MERR_LOCUS30504</name>
</gene>
<dbReference type="OrthoDB" id="185373at2759"/>
<dbReference type="EMBL" id="CACVBM020001274">
    <property type="protein sequence ID" value="CAA7043269.1"/>
    <property type="molecule type" value="Genomic_DNA"/>
</dbReference>
<dbReference type="Pfam" id="PF13812">
    <property type="entry name" value="PPR_3"/>
    <property type="match status" value="1"/>
</dbReference>
<dbReference type="PROSITE" id="PS51375">
    <property type="entry name" value="PPR"/>
    <property type="match status" value="1"/>
</dbReference>
<dbReference type="NCBIfam" id="TIGR00756">
    <property type="entry name" value="PPR"/>
    <property type="match status" value="2"/>
</dbReference>
<keyword evidence="5" id="KW-1185">Reference proteome</keyword>
<name>A0A6D2JQL6_9BRAS</name>
<evidence type="ECO:0000256" key="1">
    <source>
        <dbReference type="ARBA" id="ARBA00007626"/>
    </source>
</evidence>
<dbReference type="InterPro" id="IPR011990">
    <property type="entry name" value="TPR-like_helical_dom_sf"/>
</dbReference>
<accession>A0A6D2JQL6</accession>